<dbReference type="EMBL" id="GBRH01200697">
    <property type="protein sequence ID" value="JAD97198.1"/>
    <property type="molecule type" value="Transcribed_RNA"/>
</dbReference>
<evidence type="ECO:0000313" key="1">
    <source>
        <dbReference type="EMBL" id="JAD97198.1"/>
    </source>
</evidence>
<dbReference type="AlphaFoldDB" id="A0A0A9EDX6"/>
<proteinExistence type="predicted"/>
<sequence length="35" mass="3739">MPRSLLPFSASGDWGTVRCLDGSARVSFGTRRTPG</sequence>
<reference evidence="1" key="1">
    <citation type="submission" date="2014-09" db="EMBL/GenBank/DDBJ databases">
        <authorList>
            <person name="Magalhaes I.L.F."/>
            <person name="Oliveira U."/>
            <person name="Santos F.R."/>
            <person name="Vidigal T.H.D.A."/>
            <person name="Brescovit A.D."/>
            <person name="Santos A.J."/>
        </authorList>
    </citation>
    <scope>NUCLEOTIDE SEQUENCE</scope>
    <source>
        <tissue evidence="1">Shoot tissue taken approximately 20 cm above the soil surface</tissue>
    </source>
</reference>
<name>A0A0A9EDX6_ARUDO</name>
<reference evidence="1" key="2">
    <citation type="journal article" date="2015" name="Data Brief">
        <title>Shoot transcriptome of the giant reed, Arundo donax.</title>
        <authorList>
            <person name="Barrero R.A."/>
            <person name="Guerrero F.D."/>
            <person name="Moolhuijzen P."/>
            <person name="Goolsby J.A."/>
            <person name="Tidwell J."/>
            <person name="Bellgard S.E."/>
            <person name="Bellgard M.I."/>
        </authorList>
    </citation>
    <scope>NUCLEOTIDE SEQUENCE</scope>
    <source>
        <tissue evidence="1">Shoot tissue taken approximately 20 cm above the soil surface</tissue>
    </source>
</reference>
<protein>
    <submittedName>
        <fullName evidence="1">Uncharacterized protein</fullName>
    </submittedName>
</protein>
<organism evidence="1">
    <name type="scientific">Arundo donax</name>
    <name type="common">Giant reed</name>
    <name type="synonym">Donax arundinaceus</name>
    <dbReference type="NCBI Taxonomy" id="35708"/>
    <lineage>
        <taxon>Eukaryota</taxon>
        <taxon>Viridiplantae</taxon>
        <taxon>Streptophyta</taxon>
        <taxon>Embryophyta</taxon>
        <taxon>Tracheophyta</taxon>
        <taxon>Spermatophyta</taxon>
        <taxon>Magnoliopsida</taxon>
        <taxon>Liliopsida</taxon>
        <taxon>Poales</taxon>
        <taxon>Poaceae</taxon>
        <taxon>PACMAD clade</taxon>
        <taxon>Arundinoideae</taxon>
        <taxon>Arundineae</taxon>
        <taxon>Arundo</taxon>
    </lineage>
</organism>
<accession>A0A0A9EDX6</accession>